<feature type="compositionally biased region" description="Basic residues" evidence="1">
    <location>
        <begin position="396"/>
        <end position="405"/>
    </location>
</feature>
<dbReference type="Gene3D" id="2.30.30.140">
    <property type="match status" value="1"/>
</dbReference>
<feature type="compositionally biased region" description="Basic and acidic residues" evidence="1">
    <location>
        <begin position="319"/>
        <end position="336"/>
    </location>
</feature>
<keyword evidence="4" id="KW-1185">Reference proteome</keyword>
<dbReference type="SUPFAM" id="SSF63748">
    <property type="entry name" value="Tudor/PWWP/MBT"/>
    <property type="match status" value="1"/>
</dbReference>
<sequence length="412" mass="47504">MLGLFRGKNGKNISYLKEKYQAKIRTTFSDPNSTSIGLEVSCPLEFKEEVASWILERIRLRPSTTTIGNPSRLLRTPPLGELTRVFIRSSYSRKHLFVTIADEKYREFLEMEREMTADYSNNFTAKSRLYEPVYATSIAVLKTGTVYSRVCILSVVDGNPKYAICFLLDHGKFVIVPISDLRKIKTRYMRTPFQAVSVMWAHAQSPFVDASDNNFLMRYFNNTSLYVFPVRNETCCRSDVIFFNRIDGPKRGSQYLYQDILVQATNEGQCCLAGKVINLDEQFELNGSERAYYFCPYSAVYNDLVFYRMPNGGVVRASDVPEPRPLPKSENKHQHQQDQLMNKQRQQGRQSTNQRRRNNRAPDDGTATTANGRPNNDHNPQHGGNRCKYVPNGGYHSRHNHRHPRPNNEQRQ</sequence>
<dbReference type="AlphaFoldDB" id="A0A564ZA68"/>
<reference evidence="3 4" key="1">
    <citation type="submission" date="2019-07" db="EMBL/GenBank/DDBJ databases">
        <authorList>
            <person name="Jastrzebski P J."/>
            <person name="Paukszto L."/>
            <person name="Jastrzebski P J."/>
        </authorList>
    </citation>
    <scope>NUCLEOTIDE SEQUENCE [LARGE SCALE GENOMIC DNA]</scope>
    <source>
        <strain evidence="3 4">WMS-il1</strain>
    </source>
</reference>
<dbReference type="InterPro" id="IPR035437">
    <property type="entry name" value="SNase_OB-fold_sf"/>
</dbReference>
<evidence type="ECO:0000256" key="1">
    <source>
        <dbReference type="SAM" id="MobiDB-lite"/>
    </source>
</evidence>
<evidence type="ECO:0000313" key="4">
    <source>
        <dbReference type="Proteomes" id="UP000321570"/>
    </source>
</evidence>
<feature type="domain" description="Tudor" evidence="2">
    <location>
        <begin position="79"/>
        <end position="198"/>
    </location>
</feature>
<feature type="region of interest" description="Disordered" evidence="1">
    <location>
        <begin position="318"/>
        <end position="412"/>
    </location>
</feature>
<feature type="compositionally biased region" description="Low complexity" evidence="1">
    <location>
        <begin position="344"/>
        <end position="353"/>
    </location>
</feature>
<proteinExistence type="predicted"/>
<dbReference type="Proteomes" id="UP000321570">
    <property type="component" value="Unassembled WGS sequence"/>
</dbReference>
<evidence type="ECO:0000259" key="2">
    <source>
        <dbReference type="Pfam" id="PF00567"/>
    </source>
</evidence>
<gene>
    <name evidence="3" type="ORF">WMSIL1_LOCUS14073</name>
</gene>
<evidence type="ECO:0000313" key="3">
    <source>
        <dbReference type="EMBL" id="VUZ56397.1"/>
    </source>
</evidence>
<dbReference type="EMBL" id="CABIJS010000703">
    <property type="protein sequence ID" value="VUZ56397.1"/>
    <property type="molecule type" value="Genomic_DNA"/>
</dbReference>
<dbReference type="InterPro" id="IPR002999">
    <property type="entry name" value="Tudor"/>
</dbReference>
<protein>
    <recommendedName>
        <fullName evidence="2">Tudor domain-containing protein</fullName>
    </recommendedName>
</protein>
<dbReference type="Gene3D" id="2.40.50.90">
    <property type="match status" value="1"/>
</dbReference>
<organism evidence="3 4">
    <name type="scientific">Hymenolepis diminuta</name>
    <name type="common">Rat tapeworm</name>
    <dbReference type="NCBI Taxonomy" id="6216"/>
    <lineage>
        <taxon>Eukaryota</taxon>
        <taxon>Metazoa</taxon>
        <taxon>Spiralia</taxon>
        <taxon>Lophotrochozoa</taxon>
        <taxon>Platyhelminthes</taxon>
        <taxon>Cestoda</taxon>
        <taxon>Eucestoda</taxon>
        <taxon>Cyclophyllidea</taxon>
        <taxon>Hymenolepididae</taxon>
        <taxon>Hymenolepis</taxon>
    </lineage>
</organism>
<dbReference type="Pfam" id="PF00567">
    <property type="entry name" value="TUDOR"/>
    <property type="match status" value="1"/>
</dbReference>
<name>A0A564ZA68_HYMDI</name>
<accession>A0A564ZA68</accession>